<sequence length="208" mass="22953">MTRFTKAISATLAAATILSSTMVQADLQRPDGSSTLYFAQIDCHTSSLDHTGTKSNVQVKFVSVDGDPAGTATLSVTDIEAETMKINPNINPLSSALGSFDYPRCGVFADAVYFSDTFEPFDLKHIDITIGGDDAFWMDEIRVYRRDFANDRFKDNLIGHWGRDNGNGWCLSTDANDINGSFKDRSTSSGCVTAFRFQVEDEKVFKVR</sequence>
<proteinExistence type="predicted"/>
<accession>A0A239FX42</accession>
<evidence type="ECO:0000313" key="2">
    <source>
        <dbReference type="EMBL" id="SNS61068.1"/>
    </source>
</evidence>
<protein>
    <submittedName>
        <fullName evidence="2">Uncharacterized protein</fullName>
    </submittedName>
</protein>
<reference evidence="2 3" key="1">
    <citation type="submission" date="2017-06" db="EMBL/GenBank/DDBJ databases">
        <authorList>
            <person name="Kim H.J."/>
            <person name="Triplett B.A."/>
        </authorList>
    </citation>
    <scope>NUCLEOTIDE SEQUENCE [LARGE SCALE GENOMIC DNA]</scope>
    <source>
        <strain evidence="2 3">DSM 11445</strain>
    </source>
</reference>
<dbReference type="RefSeq" id="WP_089278268.1">
    <property type="nucleotide sequence ID" value="NZ_FZON01000022.1"/>
</dbReference>
<feature type="signal peptide" evidence="1">
    <location>
        <begin position="1"/>
        <end position="25"/>
    </location>
</feature>
<evidence type="ECO:0000256" key="1">
    <source>
        <dbReference type="SAM" id="SignalP"/>
    </source>
</evidence>
<gene>
    <name evidence="2" type="ORF">SAMN04488078_102263</name>
</gene>
<evidence type="ECO:0000313" key="3">
    <source>
        <dbReference type="Proteomes" id="UP000198440"/>
    </source>
</evidence>
<dbReference type="AlphaFoldDB" id="A0A239FX42"/>
<dbReference type="Proteomes" id="UP000198440">
    <property type="component" value="Unassembled WGS sequence"/>
</dbReference>
<dbReference type="EMBL" id="FZON01000022">
    <property type="protein sequence ID" value="SNS61068.1"/>
    <property type="molecule type" value="Genomic_DNA"/>
</dbReference>
<feature type="chain" id="PRO_5013167517" evidence="1">
    <location>
        <begin position="26"/>
        <end position="208"/>
    </location>
</feature>
<name>A0A239FX42_9RHOB</name>
<organism evidence="2 3">
    <name type="scientific">Antarctobacter heliothermus</name>
    <dbReference type="NCBI Taxonomy" id="74033"/>
    <lineage>
        <taxon>Bacteria</taxon>
        <taxon>Pseudomonadati</taxon>
        <taxon>Pseudomonadota</taxon>
        <taxon>Alphaproteobacteria</taxon>
        <taxon>Rhodobacterales</taxon>
        <taxon>Roseobacteraceae</taxon>
        <taxon>Antarctobacter</taxon>
    </lineage>
</organism>
<keyword evidence="1" id="KW-0732">Signal</keyword>